<evidence type="ECO:0000313" key="1">
    <source>
        <dbReference type="EMBL" id="KIM45469.1"/>
    </source>
</evidence>
<reference evidence="1 2" key="1">
    <citation type="submission" date="2014-04" db="EMBL/GenBank/DDBJ databases">
        <authorList>
            <consortium name="DOE Joint Genome Institute"/>
            <person name="Kuo A."/>
            <person name="Gay G."/>
            <person name="Dore J."/>
            <person name="Kohler A."/>
            <person name="Nagy L.G."/>
            <person name="Floudas D."/>
            <person name="Copeland A."/>
            <person name="Barry K.W."/>
            <person name="Cichocki N."/>
            <person name="Veneault-Fourrey C."/>
            <person name="LaButti K."/>
            <person name="Lindquist E.A."/>
            <person name="Lipzen A."/>
            <person name="Lundell T."/>
            <person name="Morin E."/>
            <person name="Murat C."/>
            <person name="Sun H."/>
            <person name="Tunlid A."/>
            <person name="Henrissat B."/>
            <person name="Grigoriev I.V."/>
            <person name="Hibbett D.S."/>
            <person name="Martin F."/>
            <person name="Nordberg H.P."/>
            <person name="Cantor M.N."/>
            <person name="Hua S.X."/>
        </authorList>
    </citation>
    <scope>NUCLEOTIDE SEQUENCE [LARGE SCALE GENOMIC DNA]</scope>
    <source>
        <strain evidence="2">h7</strain>
    </source>
</reference>
<dbReference type="HOGENOM" id="CLU_1332068_0_0_1"/>
<gene>
    <name evidence="1" type="ORF">M413DRAFT_341402</name>
</gene>
<proteinExistence type="predicted"/>
<sequence>MIQSRLRPGFSMDCLILFDTPTAPFHPRKTAAPRVLLLNKPSLRPFHLVYHLFLSTEFPHPEPSMSTRDGSHLDPPLHWQLVTRSTPTELDRAYHVNHIHPETRLERLVNRSLGSSLAWLLDEREGRRRRIDGFFFRLGTVILIDTPGKSSIYTLDNRNWPALSGKNTWTAAPDILAMKHINGTRTMCISNLDPDQMQAMQTHLPQ</sequence>
<keyword evidence="2" id="KW-1185">Reference proteome</keyword>
<evidence type="ECO:0000313" key="2">
    <source>
        <dbReference type="Proteomes" id="UP000053424"/>
    </source>
</evidence>
<dbReference type="Proteomes" id="UP000053424">
    <property type="component" value="Unassembled WGS sequence"/>
</dbReference>
<accession>A0A0C3CMW4</accession>
<dbReference type="AlphaFoldDB" id="A0A0C3CMW4"/>
<dbReference type="EMBL" id="KN831772">
    <property type="protein sequence ID" value="KIM45469.1"/>
    <property type="molecule type" value="Genomic_DNA"/>
</dbReference>
<name>A0A0C3CMW4_HEBCY</name>
<protein>
    <submittedName>
        <fullName evidence="1">Uncharacterized protein</fullName>
    </submittedName>
</protein>
<reference evidence="2" key="2">
    <citation type="submission" date="2015-01" db="EMBL/GenBank/DDBJ databases">
        <title>Evolutionary Origins and Diversification of the Mycorrhizal Mutualists.</title>
        <authorList>
            <consortium name="DOE Joint Genome Institute"/>
            <consortium name="Mycorrhizal Genomics Consortium"/>
            <person name="Kohler A."/>
            <person name="Kuo A."/>
            <person name="Nagy L.G."/>
            <person name="Floudas D."/>
            <person name="Copeland A."/>
            <person name="Barry K.W."/>
            <person name="Cichocki N."/>
            <person name="Veneault-Fourrey C."/>
            <person name="LaButti K."/>
            <person name="Lindquist E.A."/>
            <person name="Lipzen A."/>
            <person name="Lundell T."/>
            <person name="Morin E."/>
            <person name="Murat C."/>
            <person name="Riley R."/>
            <person name="Ohm R."/>
            <person name="Sun H."/>
            <person name="Tunlid A."/>
            <person name="Henrissat B."/>
            <person name="Grigoriev I.V."/>
            <person name="Hibbett D.S."/>
            <person name="Martin F."/>
        </authorList>
    </citation>
    <scope>NUCLEOTIDE SEQUENCE [LARGE SCALE GENOMIC DNA]</scope>
    <source>
        <strain evidence="2">h7</strain>
    </source>
</reference>
<organism evidence="1 2">
    <name type="scientific">Hebeloma cylindrosporum</name>
    <dbReference type="NCBI Taxonomy" id="76867"/>
    <lineage>
        <taxon>Eukaryota</taxon>
        <taxon>Fungi</taxon>
        <taxon>Dikarya</taxon>
        <taxon>Basidiomycota</taxon>
        <taxon>Agaricomycotina</taxon>
        <taxon>Agaricomycetes</taxon>
        <taxon>Agaricomycetidae</taxon>
        <taxon>Agaricales</taxon>
        <taxon>Agaricineae</taxon>
        <taxon>Hymenogastraceae</taxon>
        <taxon>Hebeloma</taxon>
    </lineage>
</organism>